<dbReference type="Pfam" id="PF08883">
    <property type="entry name" value="DOPA_dioxygen"/>
    <property type="match status" value="1"/>
</dbReference>
<dbReference type="SUPFAM" id="SSF143410">
    <property type="entry name" value="DOPA-like"/>
    <property type="match status" value="1"/>
</dbReference>
<comment type="caution">
    <text evidence="1">The sequence shown here is derived from an EMBL/GenBank/DDBJ whole genome shotgun (WGS) entry which is preliminary data.</text>
</comment>
<keyword evidence="2" id="KW-1185">Reference proteome</keyword>
<proteinExistence type="predicted"/>
<dbReference type="Gene3D" id="3.30.70.1240">
    <property type="entry name" value="DOPA-like domains"/>
    <property type="match status" value="1"/>
</dbReference>
<dbReference type="PANTHER" id="PTHR36423:SF2">
    <property type="entry name" value="AFR070WP"/>
    <property type="match status" value="1"/>
</dbReference>
<dbReference type="Proteomes" id="UP001226867">
    <property type="component" value="Unassembled WGS sequence"/>
</dbReference>
<dbReference type="InterPro" id="IPR023389">
    <property type="entry name" value="DOPA-like_sf"/>
</dbReference>
<dbReference type="EC" id="1.14.99.-" evidence="1"/>
<dbReference type="EMBL" id="JAUSRO010000017">
    <property type="protein sequence ID" value="MDP9902242.1"/>
    <property type="molecule type" value="Genomic_DNA"/>
</dbReference>
<dbReference type="PANTHER" id="PTHR36423">
    <property type="entry name" value="AFR070WP"/>
    <property type="match status" value="1"/>
</dbReference>
<sequence>MNLRTPDLILDWHAHVYFDASSRPDAWALREAIESELAGRMTLGRFHEKPVGPHPMWSYQLAITAIDFPPVLGWLTLNHGALDVLIHPNTGDSLRDHRDCALWLGRSHVLNLSALGD</sequence>
<evidence type="ECO:0000313" key="2">
    <source>
        <dbReference type="Proteomes" id="UP001226867"/>
    </source>
</evidence>
<keyword evidence="1" id="KW-0560">Oxidoreductase</keyword>
<dbReference type="RefSeq" id="WP_307691996.1">
    <property type="nucleotide sequence ID" value="NZ_JAUSRO010000017.1"/>
</dbReference>
<protein>
    <submittedName>
        <fullName evidence="1">DOPA 4,5-dioxygenase</fullName>
        <ecNumber evidence="1">1.14.99.-</ecNumber>
    </submittedName>
</protein>
<accession>A0ABT9SFV2</accession>
<name>A0ABT9SFV2_9BURK</name>
<organism evidence="1 2">
    <name type="scientific">Variovorax ginsengisoli</name>
    <dbReference type="NCBI Taxonomy" id="363844"/>
    <lineage>
        <taxon>Bacteria</taxon>
        <taxon>Pseudomonadati</taxon>
        <taxon>Pseudomonadota</taxon>
        <taxon>Betaproteobacteria</taxon>
        <taxon>Burkholderiales</taxon>
        <taxon>Comamonadaceae</taxon>
        <taxon>Variovorax</taxon>
    </lineage>
</organism>
<reference evidence="1 2" key="1">
    <citation type="submission" date="2023-07" db="EMBL/GenBank/DDBJ databases">
        <title>Sorghum-associated microbial communities from plants grown in Nebraska, USA.</title>
        <authorList>
            <person name="Schachtman D."/>
        </authorList>
    </citation>
    <scope>NUCLEOTIDE SEQUENCE [LARGE SCALE GENOMIC DNA]</scope>
    <source>
        <strain evidence="1 2">DS1607</strain>
    </source>
</reference>
<dbReference type="GO" id="GO:0016491">
    <property type="term" value="F:oxidoreductase activity"/>
    <property type="evidence" value="ECO:0007669"/>
    <property type="project" value="UniProtKB-KW"/>
</dbReference>
<dbReference type="PIRSF" id="PIRSF028139">
    <property type="entry name" value="DOPA-diox_rel_Mll2280"/>
    <property type="match status" value="1"/>
</dbReference>
<gene>
    <name evidence="1" type="ORF">J2W36_004519</name>
</gene>
<dbReference type="InterPro" id="IPR014980">
    <property type="entry name" value="DOPA_dioxygen"/>
</dbReference>
<evidence type="ECO:0000313" key="1">
    <source>
        <dbReference type="EMBL" id="MDP9902242.1"/>
    </source>
</evidence>